<gene>
    <name evidence="3" type="ORF">E8L99_18485</name>
</gene>
<dbReference type="Gene3D" id="3.40.50.2000">
    <property type="entry name" value="Glycogen Phosphorylase B"/>
    <property type="match status" value="2"/>
</dbReference>
<dbReference type="EMBL" id="CP039865">
    <property type="protein sequence ID" value="QCK87603.1"/>
    <property type="molecule type" value="Genomic_DNA"/>
</dbReference>
<evidence type="ECO:0000313" key="3">
    <source>
        <dbReference type="EMBL" id="QCK87603.1"/>
    </source>
</evidence>
<evidence type="ECO:0000313" key="4">
    <source>
        <dbReference type="Proteomes" id="UP000298588"/>
    </source>
</evidence>
<sequence>MKRAIVAIVTDYAPPATRGGAVRALTAMTGAIHDRVDLRVITRDHDALTGAPLEVDSSDRWVRENGIQILRLSRKAVILRSLHRTIAETGASNIFTNSLFSRLTQKLLARRCLSSTALPPLVIAPEGELDAGALAVKPLRKHVWLSLATRTGLLRNVTWKAASEIERAAIRRAVPGATVTLLPYVTRPTPALGQRGTKVTGNGRLLFLSRIAPKKNLRFLLQCLRNAPQGTELTIVGPIDDTAEWESCKRIIRSLPPGVQARYLGEVAPADVWRHYQAADAFVLPTLGENHGYAIEDAVRAGCPPLISDRTPWSFLGDEAAGFVLPLDDSATWTAAIADIVAMDEDRHAAMRARCHAVARRLTSDEKLVDGYVRLLTGTPTD</sequence>
<evidence type="ECO:0000256" key="1">
    <source>
        <dbReference type="ARBA" id="ARBA00022679"/>
    </source>
</evidence>
<reference evidence="3 4" key="1">
    <citation type="submission" date="2019-04" db="EMBL/GenBank/DDBJ databases">
        <title>Phreatobacter aquaticus sp. nov.</title>
        <authorList>
            <person name="Choi A."/>
            <person name="Baek K."/>
        </authorList>
    </citation>
    <scope>NUCLEOTIDE SEQUENCE [LARGE SCALE GENOMIC DNA]</scope>
    <source>
        <strain evidence="3 4">NMCR1094</strain>
    </source>
</reference>
<dbReference type="GO" id="GO:0016757">
    <property type="term" value="F:glycosyltransferase activity"/>
    <property type="evidence" value="ECO:0007669"/>
    <property type="project" value="InterPro"/>
</dbReference>
<keyword evidence="1 3" id="KW-0808">Transferase</keyword>
<dbReference type="KEGG" id="paqt:E8L99_18485"/>
<protein>
    <submittedName>
        <fullName evidence="3">Glycosyltransferase</fullName>
    </submittedName>
</protein>
<dbReference type="PANTHER" id="PTHR46401:SF2">
    <property type="entry name" value="GLYCOSYLTRANSFERASE WBBK-RELATED"/>
    <property type="match status" value="1"/>
</dbReference>
<dbReference type="OrthoDB" id="9790710at2"/>
<dbReference type="AlphaFoldDB" id="A0A4D7QNW8"/>
<dbReference type="GO" id="GO:0009103">
    <property type="term" value="P:lipopolysaccharide biosynthetic process"/>
    <property type="evidence" value="ECO:0007669"/>
    <property type="project" value="TreeGrafter"/>
</dbReference>
<accession>A0A4D7QNW8</accession>
<feature type="domain" description="Glycosyl transferase family 1" evidence="2">
    <location>
        <begin position="200"/>
        <end position="349"/>
    </location>
</feature>
<dbReference type="Proteomes" id="UP000298588">
    <property type="component" value="Chromosome"/>
</dbReference>
<dbReference type="SUPFAM" id="SSF53756">
    <property type="entry name" value="UDP-Glycosyltransferase/glycogen phosphorylase"/>
    <property type="match status" value="1"/>
</dbReference>
<dbReference type="Pfam" id="PF00534">
    <property type="entry name" value="Glycos_transf_1"/>
    <property type="match status" value="1"/>
</dbReference>
<proteinExistence type="predicted"/>
<keyword evidence="4" id="KW-1185">Reference proteome</keyword>
<name>A0A4D7QNW8_9HYPH</name>
<organism evidence="3 4">
    <name type="scientific">Phreatobacter aquaticus</name>
    <dbReference type="NCBI Taxonomy" id="2570229"/>
    <lineage>
        <taxon>Bacteria</taxon>
        <taxon>Pseudomonadati</taxon>
        <taxon>Pseudomonadota</taxon>
        <taxon>Alphaproteobacteria</taxon>
        <taxon>Hyphomicrobiales</taxon>
        <taxon>Phreatobacteraceae</taxon>
        <taxon>Phreatobacter</taxon>
    </lineage>
</organism>
<dbReference type="PANTHER" id="PTHR46401">
    <property type="entry name" value="GLYCOSYLTRANSFERASE WBBK-RELATED"/>
    <property type="match status" value="1"/>
</dbReference>
<evidence type="ECO:0000259" key="2">
    <source>
        <dbReference type="Pfam" id="PF00534"/>
    </source>
</evidence>
<dbReference type="InterPro" id="IPR001296">
    <property type="entry name" value="Glyco_trans_1"/>
</dbReference>
<dbReference type="RefSeq" id="WP_137100932.1">
    <property type="nucleotide sequence ID" value="NZ_CP039865.1"/>
</dbReference>